<organism evidence="9 10">
    <name type="scientific">Marivita lacus</name>
    <dbReference type="NCBI Taxonomy" id="1323742"/>
    <lineage>
        <taxon>Bacteria</taxon>
        <taxon>Pseudomonadati</taxon>
        <taxon>Pseudomonadota</taxon>
        <taxon>Alphaproteobacteria</taxon>
        <taxon>Rhodobacterales</taxon>
        <taxon>Roseobacteraceae</taxon>
        <taxon>Marivita</taxon>
    </lineage>
</organism>
<dbReference type="PROSITE" id="PS01302">
    <property type="entry name" value="UPF0758"/>
    <property type="match status" value="1"/>
</dbReference>
<dbReference type="Pfam" id="PF20582">
    <property type="entry name" value="UPF0758_N"/>
    <property type="match status" value="1"/>
</dbReference>
<dbReference type="CDD" id="cd08071">
    <property type="entry name" value="MPN_DUF2466"/>
    <property type="match status" value="1"/>
</dbReference>
<evidence type="ECO:0000256" key="7">
    <source>
        <dbReference type="SAM" id="MobiDB-lite"/>
    </source>
</evidence>
<accession>A0ABQ1K7K9</accession>
<evidence type="ECO:0000256" key="2">
    <source>
        <dbReference type="ARBA" id="ARBA00022723"/>
    </source>
</evidence>
<reference evidence="10" key="1">
    <citation type="journal article" date="2019" name="Int. J. Syst. Evol. Microbiol.">
        <title>The Global Catalogue of Microorganisms (GCM) 10K type strain sequencing project: providing services to taxonomists for standard genome sequencing and annotation.</title>
        <authorList>
            <consortium name="The Broad Institute Genomics Platform"/>
            <consortium name="The Broad Institute Genome Sequencing Center for Infectious Disease"/>
            <person name="Wu L."/>
            <person name="Ma J."/>
        </authorList>
    </citation>
    <scope>NUCLEOTIDE SEQUENCE [LARGE SCALE GENOMIC DNA]</scope>
    <source>
        <strain evidence="10">CGMCC 1.12478</strain>
    </source>
</reference>
<sequence>MTRSRSPQLSLFETAAVVPAPPARPKPVAPAKPKQPSYIGGHRKRLRSRFLVGGAEPLPDYELLELFLFRCLRNGDVKPLAHRLIDTFGDFNRVLSAPMERLTEVEGIGPEIALDLKLIEAATHRMSQGRVLKRPVISSWNALLDYCRVTMSHRETEVFRILFLDRKNVLIADEIQGKGTVDHVPVYPREVIKRALDLNASALILVHNHPSGDPTPSTADIAMTEDILRACEVVGVTVHDHLIIGKSREVSFKSEGYL</sequence>
<dbReference type="PROSITE" id="PS50249">
    <property type="entry name" value="MPN"/>
    <property type="match status" value="1"/>
</dbReference>
<comment type="similarity">
    <text evidence="6">Belongs to the UPF0758 family.</text>
</comment>
<evidence type="ECO:0000259" key="8">
    <source>
        <dbReference type="PROSITE" id="PS50249"/>
    </source>
</evidence>
<keyword evidence="4" id="KW-0862">Zinc</keyword>
<dbReference type="InterPro" id="IPR037518">
    <property type="entry name" value="MPN"/>
</dbReference>
<dbReference type="SUPFAM" id="SSF47781">
    <property type="entry name" value="RuvA domain 2-like"/>
    <property type="match status" value="1"/>
</dbReference>
<protein>
    <submittedName>
        <fullName evidence="9">DNA repair protein RadC</fullName>
    </submittedName>
</protein>
<dbReference type="InterPro" id="IPR001405">
    <property type="entry name" value="UPF0758"/>
</dbReference>
<dbReference type="Gene3D" id="1.10.150.20">
    <property type="entry name" value="5' to 3' exonuclease, C-terminal subdomain"/>
    <property type="match status" value="1"/>
</dbReference>
<dbReference type="Gene3D" id="3.40.140.10">
    <property type="entry name" value="Cytidine Deaminase, domain 2"/>
    <property type="match status" value="1"/>
</dbReference>
<evidence type="ECO:0000256" key="3">
    <source>
        <dbReference type="ARBA" id="ARBA00022801"/>
    </source>
</evidence>
<dbReference type="RefSeq" id="WP_188480226.1">
    <property type="nucleotide sequence ID" value="NZ_BMFC01000001.1"/>
</dbReference>
<gene>
    <name evidence="9" type="primary">radC</name>
    <name evidence="9" type="ORF">GCM10011363_03470</name>
</gene>
<keyword evidence="10" id="KW-1185">Reference proteome</keyword>
<evidence type="ECO:0000313" key="10">
    <source>
        <dbReference type="Proteomes" id="UP000645462"/>
    </source>
</evidence>
<feature type="compositionally biased region" description="Pro residues" evidence="7">
    <location>
        <begin position="20"/>
        <end position="30"/>
    </location>
</feature>
<dbReference type="SUPFAM" id="SSF102712">
    <property type="entry name" value="JAB1/MPN domain"/>
    <property type="match status" value="1"/>
</dbReference>
<dbReference type="InterPro" id="IPR020891">
    <property type="entry name" value="UPF0758_CS"/>
</dbReference>
<dbReference type="Proteomes" id="UP000645462">
    <property type="component" value="Unassembled WGS sequence"/>
</dbReference>
<evidence type="ECO:0000256" key="1">
    <source>
        <dbReference type="ARBA" id="ARBA00022670"/>
    </source>
</evidence>
<evidence type="ECO:0000256" key="6">
    <source>
        <dbReference type="RuleBase" id="RU003797"/>
    </source>
</evidence>
<name>A0ABQ1K7K9_9RHOB</name>
<keyword evidence="3" id="KW-0378">Hydrolase</keyword>
<keyword evidence="1" id="KW-0645">Protease</keyword>
<comment type="caution">
    <text evidence="9">The sequence shown here is derived from an EMBL/GenBank/DDBJ whole genome shotgun (WGS) entry which is preliminary data.</text>
</comment>
<dbReference type="NCBIfam" id="NF000642">
    <property type="entry name" value="PRK00024.1"/>
    <property type="match status" value="1"/>
</dbReference>
<evidence type="ECO:0000256" key="4">
    <source>
        <dbReference type="ARBA" id="ARBA00022833"/>
    </source>
</evidence>
<dbReference type="InterPro" id="IPR046778">
    <property type="entry name" value="UPF0758_N"/>
</dbReference>
<keyword evidence="5" id="KW-0482">Metalloprotease</keyword>
<dbReference type="PANTHER" id="PTHR30471:SF3">
    <property type="entry name" value="UPF0758 PROTEIN YEES-RELATED"/>
    <property type="match status" value="1"/>
</dbReference>
<keyword evidence="2" id="KW-0479">Metal-binding</keyword>
<dbReference type="Pfam" id="PF04002">
    <property type="entry name" value="RadC"/>
    <property type="match status" value="1"/>
</dbReference>
<dbReference type="EMBL" id="BMFC01000001">
    <property type="protein sequence ID" value="GGB90174.1"/>
    <property type="molecule type" value="Genomic_DNA"/>
</dbReference>
<proteinExistence type="inferred from homology"/>
<dbReference type="InterPro" id="IPR010994">
    <property type="entry name" value="RuvA_2-like"/>
</dbReference>
<feature type="region of interest" description="Disordered" evidence="7">
    <location>
        <begin position="20"/>
        <end position="39"/>
    </location>
</feature>
<dbReference type="PANTHER" id="PTHR30471">
    <property type="entry name" value="DNA REPAIR PROTEIN RADC"/>
    <property type="match status" value="1"/>
</dbReference>
<dbReference type="InterPro" id="IPR025657">
    <property type="entry name" value="RadC_JAB"/>
</dbReference>
<dbReference type="NCBIfam" id="TIGR00608">
    <property type="entry name" value="radc"/>
    <property type="match status" value="1"/>
</dbReference>
<feature type="domain" description="MPN" evidence="8">
    <location>
        <begin position="136"/>
        <end position="258"/>
    </location>
</feature>
<evidence type="ECO:0000256" key="5">
    <source>
        <dbReference type="ARBA" id="ARBA00023049"/>
    </source>
</evidence>
<evidence type="ECO:0000313" key="9">
    <source>
        <dbReference type="EMBL" id="GGB90174.1"/>
    </source>
</evidence>